<evidence type="ECO:0000313" key="15">
    <source>
        <dbReference type="EMBL" id="MFD2246239.1"/>
    </source>
</evidence>
<dbReference type="Gene3D" id="2.40.170.20">
    <property type="entry name" value="TonB-dependent receptor, beta-barrel domain"/>
    <property type="match status" value="1"/>
</dbReference>
<evidence type="ECO:0000256" key="10">
    <source>
        <dbReference type="PROSITE-ProRule" id="PRU01360"/>
    </source>
</evidence>
<dbReference type="Gene3D" id="2.170.130.10">
    <property type="entry name" value="TonB-dependent receptor, plug domain"/>
    <property type="match status" value="1"/>
</dbReference>
<feature type="signal peptide" evidence="12">
    <location>
        <begin position="1"/>
        <end position="24"/>
    </location>
</feature>
<keyword evidence="2 10" id="KW-0813">Transport</keyword>
<sequence>MAKFSKRILLFLAASLGMAPAALAQQDTALYHLQGVEIFGKPAEVFAAGSRVSTLDSSYLQTYTSRSLAEALQARTPIYFKTYGASGISSASFRGTSAGHTAVLWNGLNITLPSLGQSDFATLPLSSVGEVAMQHGAAGATYGSGAIGGAILLNSPTYGRQGFRGDLQQEVGSFGRYFSNAAASYSNEKLAVGISGNWQLAPNRFPYRDYATFGAPERKQEHAEVQQHGFAQDLVWHLSPKSKLSLHSWYTSTDREVQPALGAAYTNAQQLDKNLRLMAGYDYSSRWGQTSIKTAWFSDYLKYTDDNNYSVTDIQTYQVQAEQTYTYGKRWSLRGGVNLQHFTGDVEGYGGGVTEDRAAAFALFRFDPTEALELSLNMRQAFIKNYNPAPTPTVGANWKLASGQNHHLYLKGNVSGSYRVPTLNERFWQPGGNSNLKPEQGWNYESGLRHVYTLGSLLVESEATAYYMLVDNWVQWVPTPEGFWTPHNLQKVRSQGLELSSQASRQLGDLKLTATAGYTYTSTEQVKAYEGTEELDRQLAYVPLHKATFFTDAAFRTWSLSGNLSYNGLRYTNGNNTNFLPSFTLVGFALNKQFLLGQQKLIASARVDNATNTDYKTMQNLPMPGRQYALSLRFIIP</sequence>
<name>A0ABW5CYB7_9BACT</name>
<keyword evidence="16" id="KW-1185">Reference proteome</keyword>
<protein>
    <submittedName>
        <fullName evidence="15">TonB-dependent receptor plug domain-containing protein</fullName>
    </submittedName>
</protein>
<keyword evidence="7 10" id="KW-0472">Membrane</keyword>
<evidence type="ECO:0000313" key="16">
    <source>
        <dbReference type="Proteomes" id="UP001597374"/>
    </source>
</evidence>
<comment type="similarity">
    <text evidence="10 11">Belongs to the TonB-dependent receptor family.</text>
</comment>
<evidence type="ECO:0000256" key="5">
    <source>
        <dbReference type="ARBA" id="ARBA00022729"/>
    </source>
</evidence>
<dbReference type="InterPro" id="IPR037066">
    <property type="entry name" value="Plug_dom_sf"/>
</dbReference>
<organism evidence="15 16">
    <name type="scientific">Pontibacter ruber</name>
    <dbReference type="NCBI Taxonomy" id="1343895"/>
    <lineage>
        <taxon>Bacteria</taxon>
        <taxon>Pseudomonadati</taxon>
        <taxon>Bacteroidota</taxon>
        <taxon>Cytophagia</taxon>
        <taxon>Cytophagales</taxon>
        <taxon>Hymenobacteraceae</taxon>
        <taxon>Pontibacter</taxon>
    </lineage>
</organism>
<feature type="domain" description="TonB-dependent receptor plug" evidence="14">
    <location>
        <begin position="49"/>
        <end position="150"/>
    </location>
</feature>
<evidence type="ECO:0000259" key="13">
    <source>
        <dbReference type="Pfam" id="PF00593"/>
    </source>
</evidence>
<evidence type="ECO:0000256" key="9">
    <source>
        <dbReference type="ARBA" id="ARBA00023237"/>
    </source>
</evidence>
<evidence type="ECO:0000256" key="12">
    <source>
        <dbReference type="SAM" id="SignalP"/>
    </source>
</evidence>
<reference evidence="16" key="1">
    <citation type="journal article" date="2019" name="Int. J. Syst. Evol. Microbiol.">
        <title>The Global Catalogue of Microorganisms (GCM) 10K type strain sequencing project: providing services to taxonomists for standard genome sequencing and annotation.</title>
        <authorList>
            <consortium name="The Broad Institute Genomics Platform"/>
            <consortium name="The Broad Institute Genome Sequencing Center for Infectious Disease"/>
            <person name="Wu L."/>
            <person name="Ma J."/>
        </authorList>
    </citation>
    <scope>NUCLEOTIDE SEQUENCE [LARGE SCALE GENOMIC DNA]</scope>
    <source>
        <strain evidence="16">CGMCC 4.1782</strain>
    </source>
</reference>
<dbReference type="InterPro" id="IPR036942">
    <property type="entry name" value="Beta-barrel_TonB_sf"/>
</dbReference>
<feature type="domain" description="TonB-dependent receptor-like beta-barrel" evidence="13">
    <location>
        <begin position="252"/>
        <end position="609"/>
    </location>
</feature>
<dbReference type="SUPFAM" id="SSF56935">
    <property type="entry name" value="Porins"/>
    <property type="match status" value="1"/>
</dbReference>
<dbReference type="InterPro" id="IPR012910">
    <property type="entry name" value="Plug_dom"/>
</dbReference>
<dbReference type="PANTHER" id="PTHR30069">
    <property type="entry name" value="TONB-DEPENDENT OUTER MEMBRANE RECEPTOR"/>
    <property type="match status" value="1"/>
</dbReference>
<proteinExistence type="inferred from homology"/>
<dbReference type="Pfam" id="PF00593">
    <property type="entry name" value="TonB_dep_Rec_b-barrel"/>
    <property type="match status" value="1"/>
</dbReference>
<dbReference type="InterPro" id="IPR000531">
    <property type="entry name" value="Beta-barrel_TonB"/>
</dbReference>
<keyword evidence="6 11" id="KW-0798">TonB box</keyword>
<dbReference type="Proteomes" id="UP001597374">
    <property type="component" value="Unassembled WGS sequence"/>
</dbReference>
<dbReference type="InterPro" id="IPR039426">
    <property type="entry name" value="TonB-dep_rcpt-like"/>
</dbReference>
<dbReference type="PANTHER" id="PTHR30069:SF29">
    <property type="entry name" value="HEMOGLOBIN AND HEMOGLOBIN-HAPTOGLOBIN-BINDING PROTEIN 1-RELATED"/>
    <property type="match status" value="1"/>
</dbReference>
<keyword evidence="4 10" id="KW-0812">Transmembrane</keyword>
<accession>A0ABW5CYB7</accession>
<evidence type="ECO:0000256" key="2">
    <source>
        <dbReference type="ARBA" id="ARBA00022448"/>
    </source>
</evidence>
<evidence type="ECO:0000256" key="11">
    <source>
        <dbReference type="RuleBase" id="RU003357"/>
    </source>
</evidence>
<evidence type="ECO:0000256" key="3">
    <source>
        <dbReference type="ARBA" id="ARBA00022452"/>
    </source>
</evidence>
<comment type="subcellular location">
    <subcellularLocation>
        <location evidence="1 10">Cell outer membrane</location>
        <topology evidence="1 10">Multi-pass membrane protein</topology>
    </subcellularLocation>
</comment>
<gene>
    <name evidence="15" type="ORF">ACFSKP_08235</name>
</gene>
<keyword evidence="3 10" id="KW-1134">Transmembrane beta strand</keyword>
<evidence type="ECO:0000256" key="7">
    <source>
        <dbReference type="ARBA" id="ARBA00023136"/>
    </source>
</evidence>
<dbReference type="Pfam" id="PF07715">
    <property type="entry name" value="Plug"/>
    <property type="match status" value="1"/>
</dbReference>
<dbReference type="RefSeq" id="WP_250427931.1">
    <property type="nucleotide sequence ID" value="NZ_JALPRR010000001.1"/>
</dbReference>
<evidence type="ECO:0000256" key="4">
    <source>
        <dbReference type="ARBA" id="ARBA00022692"/>
    </source>
</evidence>
<keyword evidence="5 12" id="KW-0732">Signal</keyword>
<keyword evidence="8 15" id="KW-0675">Receptor</keyword>
<evidence type="ECO:0000256" key="1">
    <source>
        <dbReference type="ARBA" id="ARBA00004571"/>
    </source>
</evidence>
<evidence type="ECO:0000259" key="14">
    <source>
        <dbReference type="Pfam" id="PF07715"/>
    </source>
</evidence>
<dbReference type="PROSITE" id="PS52016">
    <property type="entry name" value="TONB_DEPENDENT_REC_3"/>
    <property type="match status" value="1"/>
</dbReference>
<feature type="chain" id="PRO_5047030644" evidence="12">
    <location>
        <begin position="25"/>
        <end position="637"/>
    </location>
</feature>
<evidence type="ECO:0000256" key="6">
    <source>
        <dbReference type="ARBA" id="ARBA00023077"/>
    </source>
</evidence>
<dbReference type="EMBL" id="JBHUIM010000001">
    <property type="protein sequence ID" value="MFD2246239.1"/>
    <property type="molecule type" value="Genomic_DNA"/>
</dbReference>
<keyword evidence="9 10" id="KW-0998">Cell outer membrane</keyword>
<evidence type="ECO:0000256" key="8">
    <source>
        <dbReference type="ARBA" id="ARBA00023170"/>
    </source>
</evidence>
<comment type="caution">
    <text evidence="15">The sequence shown here is derived from an EMBL/GenBank/DDBJ whole genome shotgun (WGS) entry which is preliminary data.</text>
</comment>